<dbReference type="Pfam" id="PF08221">
    <property type="entry name" value="HTH_9"/>
    <property type="match status" value="1"/>
</dbReference>
<dbReference type="Gene3D" id="1.10.10.10">
    <property type="entry name" value="Winged helix-like DNA-binding domain superfamily/Winged helix DNA-binding domain"/>
    <property type="match status" value="2"/>
</dbReference>
<organism evidence="13">
    <name type="scientific">Pseudogymnoascus destructans</name>
    <dbReference type="NCBI Taxonomy" id="655981"/>
    <lineage>
        <taxon>Eukaryota</taxon>
        <taxon>Fungi</taxon>
        <taxon>Dikarya</taxon>
        <taxon>Ascomycota</taxon>
        <taxon>Pezizomycotina</taxon>
        <taxon>Leotiomycetes</taxon>
        <taxon>Thelebolales</taxon>
        <taxon>Thelebolaceae</taxon>
        <taxon>Pseudogymnoascus</taxon>
    </lineage>
</organism>
<comment type="subunit">
    <text evidence="3 8">Component of the RNA polymerase III (Pol III) complex consisting of 17 subunits.</text>
</comment>
<dbReference type="GO" id="GO:0006351">
    <property type="term" value="P:DNA-templated transcription"/>
    <property type="evidence" value="ECO:0007669"/>
    <property type="project" value="InterPro"/>
</dbReference>
<dbReference type="Pfam" id="PF22536">
    <property type="entry name" value="WHD_POLR3C"/>
    <property type="match status" value="1"/>
</dbReference>
<dbReference type="AlphaFoldDB" id="A0A177AJI8"/>
<comment type="function">
    <text evidence="7 8">DNA-dependent RNA polymerase catalyzes the transcription of DNA into RNA using the four ribonucleoside triphosphates as substrates. Specific core component of RNA polymerase III which synthesizes small RNAs, such as 5S rRNA and tRNAs.</text>
</comment>
<evidence type="ECO:0000256" key="2">
    <source>
        <dbReference type="ARBA" id="ARBA00006835"/>
    </source>
</evidence>
<dbReference type="InterPro" id="IPR055207">
    <property type="entry name" value="POLR3C_WHD"/>
</dbReference>
<dbReference type="GO" id="GO:0003697">
    <property type="term" value="F:single-stranded DNA binding"/>
    <property type="evidence" value="ECO:0007669"/>
    <property type="project" value="UniProtKB-UniRule"/>
</dbReference>
<keyword evidence="4 8" id="KW-0240">DNA-directed RNA polymerase</keyword>
<dbReference type="OrthoDB" id="272392at2759"/>
<feature type="region of interest" description="Disordered" evidence="9">
    <location>
        <begin position="132"/>
        <end position="164"/>
    </location>
</feature>
<sequence length="639" mass="71457">MSHTQHLADLCALLVREAYGELTSRIFAILQRRGRQTINTIKQHTGLTGRQVRHGLVVLIQQNLLFHNTEQESGSTFYEANEDSAYFLLRSGRILETVEERYGVDARDVVQNLLLLGHTKVADLAEAYESKNKTTNGHTNGANGANGATVNGSSNGTNGHHDDQKPTINLDGILARLLDDGFVEPVVESMFRSPKDAYNQAEKEALSSSESGASKSAKATLELKRIVTATLQKQYKERSWRHGNMKRYMPGGHPKGADKRRKLASGKPAVLGSGSYDEDVKLDRELVVRINYERFTVALRTHALTEVAKNDIGDVTSQVYGELLRLLEDKIPRCRGNIVEDDDEENDTGGSTITTSTLAQALSADINIGTGIGQAAGNKITSATDGANGSRKRRGESSDEEDVVTSKSRASKVKFDVQAPAKHSPENHQARITQLKDHLLLLTGHNHDLLKKLSNDGLGEFTVLFKKATEYMRENELDTYIASAFGKEGLRMSHILRKHGKLDEKQVQKIALMKQGEVRKTLVKMQMAGFADIQEVPRDTLRTPGRTIFLWWFDTERITNLLLDRIYKNIARCLQVLETERYKERVVLALADRSDVKGNEHEMLPEDHLVKLSAFNEKEDRLTTQMNRLDQLVGIFKEF</sequence>
<dbReference type="EMBL" id="KV441387">
    <property type="protein sequence ID" value="OAF62237.1"/>
    <property type="molecule type" value="Genomic_DNA"/>
</dbReference>
<reference evidence="13" key="1">
    <citation type="submission" date="2016-03" db="EMBL/GenBank/DDBJ databases">
        <title>Updated assembly of Pseudogymnoascus destructans, the fungus causing white-nose syndrome of bats.</title>
        <authorList>
            <person name="Palmer J.M."/>
            <person name="Drees K.P."/>
            <person name="Foster J.T."/>
            <person name="Lindner D.L."/>
        </authorList>
    </citation>
    <scope>NUCLEOTIDE SEQUENCE [LARGE SCALE GENOMIC DNA]</scope>
    <source>
        <strain evidence="13">20631-21</strain>
    </source>
</reference>
<dbReference type="InterPro" id="IPR008806">
    <property type="entry name" value="RNA_pol_III_Rpc82_C"/>
</dbReference>
<feature type="domain" description="DNA-directed RNA polymerase III subunit RPC3 winged-helix" evidence="12">
    <location>
        <begin position="478"/>
        <end position="551"/>
    </location>
</feature>
<comment type="similarity">
    <text evidence="2 8">Belongs to the RNA polymerase beta chain family.</text>
</comment>
<dbReference type="GO" id="GO:0005666">
    <property type="term" value="C:RNA polymerase III complex"/>
    <property type="evidence" value="ECO:0007669"/>
    <property type="project" value="UniProtKB-UniRule"/>
</dbReference>
<name>A0A177AJI8_9PEZI</name>
<dbReference type="PANTHER" id="PTHR12949:SF0">
    <property type="entry name" value="DNA-DIRECTED RNA POLYMERASE III SUBUNIT RPC3"/>
    <property type="match status" value="1"/>
</dbReference>
<keyword evidence="5 8" id="KW-0804">Transcription</keyword>
<evidence type="ECO:0000259" key="12">
    <source>
        <dbReference type="Pfam" id="PF22536"/>
    </source>
</evidence>
<proteinExistence type="inferred from homology"/>
<keyword evidence="6 8" id="KW-0539">Nucleus</keyword>
<feature type="domain" description="RNA polymerase III subunit RPC82-related helix-turn-helix" evidence="11">
    <location>
        <begin position="10"/>
        <end position="66"/>
    </location>
</feature>
<feature type="region of interest" description="Disordered" evidence="9">
    <location>
        <begin position="244"/>
        <end position="268"/>
    </location>
</feature>
<evidence type="ECO:0000256" key="7">
    <source>
        <dbReference type="ARBA" id="ARBA00025127"/>
    </source>
</evidence>
<gene>
    <name evidence="13" type="primary">RPC82</name>
    <name evidence="13" type="ORF">VC83_00955</name>
</gene>
<accession>A0A177AJI8</accession>
<evidence type="ECO:0000256" key="4">
    <source>
        <dbReference type="ARBA" id="ARBA00022478"/>
    </source>
</evidence>
<evidence type="ECO:0000259" key="10">
    <source>
        <dbReference type="Pfam" id="PF05645"/>
    </source>
</evidence>
<feature type="region of interest" description="Disordered" evidence="9">
    <location>
        <begin position="377"/>
        <end position="409"/>
    </location>
</feature>
<dbReference type="InterPro" id="IPR013197">
    <property type="entry name" value="RNA_pol_III_RPC82-rel_HTH"/>
</dbReference>
<feature type="domain" description="RNA polymerase III Rpc82 C -terminal" evidence="10">
    <location>
        <begin position="173"/>
        <end position="472"/>
    </location>
</feature>
<protein>
    <recommendedName>
        <fullName evidence="8">DNA-directed RNA polymerase III subunit RPC3</fullName>
        <shortName evidence="8">RNA polymerase III subunit C3</shortName>
    </recommendedName>
</protein>
<evidence type="ECO:0000256" key="3">
    <source>
        <dbReference type="ARBA" id="ARBA00011206"/>
    </source>
</evidence>
<dbReference type="Proteomes" id="UP000077154">
    <property type="component" value="Unassembled WGS sequence"/>
</dbReference>
<comment type="subcellular location">
    <subcellularLocation>
        <location evidence="1 8">Nucleus</location>
    </subcellularLocation>
</comment>
<dbReference type="VEuPathDB" id="FungiDB:GMDG_00101"/>
<evidence type="ECO:0000313" key="13">
    <source>
        <dbReference type="EMBL" id="OAF62237.1"/>
    </source>
</evidence>
<feature type="compositionally biased region" description="Low complexity" evidence="9">
    <location>
        <begin position="133"/>
        <end position="158"/>
    </location>
</feature>
<dbReference type="InterPro" id="IPR036388">
    <property type="entry name" value="WH-like_DNA-bd_sf"/>
</dbReference>
<evidence type="ECO:0000256" key="9">
    <source>
        <dbReference type="SAM" id="MobiDB-lite"/>
    </source>
</evidence>
<dbReference type="eggNOG" id="KOG2587">
    <property type="taxonomic scope" value="Eukaryota"/>
</dbReference>
<dbReference type="Pfam" id="PF05645">
    <property type="entry name" value="RNA_pol_Rpc82"/>
    <property type="match status" value="1"/>
</dbReference>
<dbReference type="InterPro" id="IPR039748">
    <property type="entry name" value="RPC3"/>
</dbReference>
<dbReference type="RefSeq" id="XP_024327510.1">
    <property type="nucleotide sequence ID" value="XM_024464641.1"/>
</dbReference>
<evidence type="ECO:0000256" key="6">
    <source>
        <dbReference type="ARBA" id="ARBA00023242"/>
    </source>
</evidence>
<dbReference type="PANTHER" id="PTHR12949">
    <property type="entry name" value="RNA POLYMERASE III DNA DIRECTED -RELATED"/>
    <property type="match status" value="1"/>
</dbReference>
<evidence type="ECO:0000256" key="1">
    <source>
        <dbReference type="ARBA" id="ARBA00004123"/>
    </source>
</evidence>
<evidence type="ECO:0000256" key="8">
    <source>
        <dbReference type="RuleBase" id="RU367076"/>
    </source>
</evidence>
<dbReference type="GeneID" id="36284047"/>
<evidence type="ECO:0000259" key="11">
    <source>
        <dbReference type="Pfam" id="PF08221"/>
    </source>
</evidence>
<evidence type="ECO:0000256" key="5">
    <source>
        <dbReference type="ARBA" id="ARBA00023163"/>
    </source>
</evidence>